<proteinExistence type="predicted"/>
<feature type="transmembrane region" description="Helical" evidence="1">
    <location>
        <begin position="135"/>
        <end position="153"/>
    </location>
</feature>
<evidence type="ECO:0000313" key="3">
    <source>
        <dbReference type="Proteomes" id="UP000326711"/>
    </source>
</evidence>
<dbReference type="Proteomes" id="UP000326711">
    <property type="component" value="Chromosome"/>
</dbReference>
<keyword evidence="1" id="KW-0812">Transmembrane</keyword>
<feature type="transmembrane region" description="Helical" evidence="1">
    <location>
        <begin position="12"/>
        <end position="32"/>
    </location>
</feature>
<evidence type="ECO:0000313" key="2">
    <source>
        <dbReference type="EMBL" id="QFQ02803.1"/>
    </source>
</evidence>
<protein>
    <recommendedName>
        <fullName evidence="4">ECF transporter S component</fullName>
    </recommendedName>
</protein>
<feature type="transmembrane region" description="Helical" evidence="1">
    <location>
        <begin position="165"/>
        <end position="187"/>
    </location>
</feature>
<dbReference type="RefSeq" id="WP_236640512.1">
    <property type="nucleotide sequence ID" value="NZ_CP045032.1"/>
</dbReference>
<dbReference type="KEGG" id="cuo:CUROG_07250"/>
<name>A0A5J6ZAU0_9CORY</name>
<evidence type="ECO:0008006" key="4">
    <source>
        <dbReference type="Google" id="ProtNLM"/>
    </source>
</evidence>
<dbReference type="InterPro" id="IPR017196">
    <property type="entry name" value="ECF_substrate-spec_UCP037395"/>
</dbReference>
<feature type="transmembrane region" description="Helical" evidence="1">
    <location>
        <begin position="223"/>
        <end position="244"/>
    </location>
</feature>
<accession>A0A5J6ZAU0</accession>
<dbReference type="AlphaFoldDB" id="A0A5J6ZAU0"/>
<dbReference type="EMBL" id="CP045032">
    <property type="protein sequence ID" value="QFQ02803.1"/>
    <property type="molecule type" value="Genomic_DNA"/>
</dbReference>
<reference evidence="3" key="1">
    <citation type="submission" date="2019-10" db="EMBL/GenBank/DDBJ databases">
        <title>Complete genome sequence of Corynebacterium urogenitalis DSM 108747, isolated from the genital tract of a cow.</title>
        <authorList>
            <person name="Ruckert C."/>
            <person name="Ballas P."/>
            <person name="Wagener K."/>
            <person name="Drillich M."/>
            <person name="Kaempfer P."/>
            <person name="Busse H.-J."/>
            <person name="Ehling-Schulz M."/>
        </authorList>
    </citation>
    <scope>NUCLEOTIDE SEQUENCE [LARGE SCALE GENOMIC DNA]</scope>
    <source>
        <strain evidence="3">LMM 1652</strain>
    </source>
</reference>
<keyword evidence="1" id="KW-1133">Transmembrane helix</keyword>
<sequence>MNAVKLQPKSWLLLGILALASAAMFTWPLFVAPDSRLGHDSRTPLYFALLIPLIIAVVLAQLSEHGLDVKAVAMLGVLSAAVAAVRPLGAGSAGFESVFFVLILGGRVFGPAFGFVLGCTGLFASALITGGVGPWLPYQMLACAWVAFGAGCLPQWRGVKEVILIVGYGVTSSLLYGAVMNLSFWPFSVGLGTGVSFEPGAAVNENLHRFALFSLSTTLGWDIGRALFTAVLLAFTAHPVLATLRRAARKAAFSPD</sequence>
<dbReference type="Gene3D" id="1.10.1760.20">
    <property type="match status" value="1"/>
</dbReference>
<keyword evidence="3" id="KW-1185">Reference proteome</keyword>
<keyword evidence="1" id="KW-0472">Membrane</keyword>
<feature type="transmembrane region" description="Helical" evidence="1">
    <location>
        <begin position="44"/>
        <end position="63"/>
    </location>
</feature>
<evidence type="ECO:0000256" key="1">
    <source>
        <dbReference type="SAM" id="Phobius"/>
    </source>
</evidence>
<gene>
    <name evidence="2" type="ORF">CUROG_07250</name>
</gene>
<feature type="transmembrane region" description="Helical" evidence="1">
    <location>
        <begin position="98"/>
        <end position="123"/>
    </location>
</feature>
<dbReference type="PIRSF" id="PIRSF037395">
    <property type="entry name" value="UCP037395_ABCper"/>
    <property type="match status" value="1"/>
</dbReference>
<organism evidence="2 3">
    <name type="scientific">Corynebacterium urogenitale</name>
    <dbReference type="NCBI Taxonomy" id="2487892"/>
    <lineage>
        <taxon>Bacteria</taxon>
        <taxon>Bacillati</taxon>
        <taxon>Actinomycetota</taxon>
        <taxon>Actinomycetes</taxon>
        <taxon>Mycobacteriales</taxon>
        <taxon>Corynebacteriaceae</taxon>
        <taxon>Corynebacterium</taxon>
    </lineage>
</organism>